<keyword evidence="6" id="KW-0460">Magnesium</keyword>
<gene>
    <name evidence="10 13" type="primary">topA</name>
    <name evidence="13" type="ORF">KJ970_05180</name>
</gene>
<evidence type="ECO:0000256" key="6">
    <source>
        <dbReference type="ARBA" id="ARBA00022842"/>
    </source>
</evidence>
<keyword evidence="7 10" id="KW-0799">Topoisomerase</keyword>
<dbReference type="InterPro" id="IPR003602">
    <property type="entry name" value="Topo_IA_DNA-bd_dom"/>
</dbReference>
<dbReference type="Gene3D" id="2.70.20.10">
    <property type="entry name" value="Topoisomerase I, domain 3"/>
    <property type="match status" value="1"/>
</dbReference>
<dbReference type="GO" id="GO:0006265">
    <property type="term" value="P:DNA topological change"/>
    <property type="evidence" value="ECO:0007669"/>
    <property type="project" value="UniProtKB-UniRule"/>
</dbReference>
<comment type="caution">
    <text evidence="13">The sequence shown here is derived from an EMBL/GenBank/DDBJ whole genome shotgun (WGS) entry which is preliminary data.</text>
</comment>
<comment type="subunit">
    <text evidence="10">Monomer.</text>
</comment>
<feature type="active site" description="O-(5'-phospho-DNA)-tyrosine intermediate" evidence="10">
    <location>
        <position position="299"/>
    </location>
</feature>
<dbReference type="PROSITE" id="PS52039">
    <property type="entry name" value="TOPO_IA_2"/>
    <property type="match status" value="1"/>
</dbReference>
<dbReference type="Gene3D" id="3.40.50.140">
    <property type="match status" value="1"/>
</dbReference>
<dbReference type="SMART" id="SM00436">
    <property type="entry name" value="TOP1Bc"/>
    <property type="match status" value="1"/>
</dbReference>
<sequence length="748" mass="84450">MAKSLIIVESPAKARTIGRMVGNKYTVLASLGHIRDLPKSKLGVDLENNFSPAYTVIAAKKKIIKELKDAAKAADAVFLAPDPDREGEAIAWHLAEVLGKSASSYQRLIFHEITKNAVKHSLEHPQEIDQTKVGAQQARRIMDRLVGYLISPFLWSTIRYGLSAGRVQSVALRIVVDREIEIRAFVPQEYWSITANLLTDKGGKLTTKLHKINGKKPEITNEEEAKNLVEEAKSGSFKVSELKTTRRRRKPYAPYITSTLQQEAYKQLRSSAKKTMMVAQQLYEGLSVDGGDPVGLITYMRTDSTRISDEALSNVRDLVQSQFGSPYLPKEARLYRQKQRTQDAHEAIRPTDVTRTPDSLAKVLSKDQLSLYRLIWNRFVASQMSDQESDVTTVDVANGRLLFRASGTHLVFDGFTRLYRDTEENKDEDSVDLPELLEGDPLKLKRLEKKQHFTEAPPRYTEATLVKALEEKGIGRPSTYATIVSTILARDYVNRDKGRLLPTDLGETVVKLLIKTFPDIFNIDFTAKMEGELDGIEQGDVEWGHVVKDFYEPFQKDLAKAEESKSHLKEEIQEESDQECEKCGVKMVKKFGRNGPFLACPNYPECRFTKPLSPDEEPQKTDFKCEKCGAAMMLRRGRYGRFLACEHYPECKTTRAVPTGVPCARPDCSGGLVEKRSHRGRIFFGCDRYPDCDFAVWDRPVPVECPACKNPFLVEKETKTHGPHLYCPQCRFRGDRSLADGIVKEGVL</sequence>
<protein>
    <recommendedName>
        <fullName evidence="10">DNA topoisomerase 1</fullName>
        <ecNumber evidence="10">5.6.2.1</ecNumber>
    </recommendedName>
    <alternativeName>
        <fullName evidence="10">DNA topoisomerase I</fullName>
    </alternativeName>
</protein>
<evidence type="ECO:0000256" key="8">
    <source>
        <dbReference type="ARBA" id="ARBA00023125"/>
    </source>
</evidence>
<dbReference type="InterPro" id="IPR003601">
    <property type="entry name" value="Topo_IA_2"/>
</dbReference>
<dbReference type="SMART" id="SM00493">
    <property type="entry name" value="TOPRIM"/>
    <property type="match status" value="1"/>
</dbReference>
<dbReference type="EMBL" id="JAHJDP010000028">
    <property type="protein sequence ID" value="MBU2690302.1"/>
    <property type="molecule type" value="Genomic_DNA"/>
</dbReference>
<dbReference type="Pfam" id="PF01131">
    <property type="entry name" value="Topoisom_bac"/>
    <property type="match status" value="1"/>
</dbReference>
<evidence type="ECO:0000256" key="1">
    <source>
        <dbReference type="ARBA" id="ARBA00000213"/>
    </source>
</evidence>
<feature type="domain" description="Toprim" evidence="11">
    <location>
        <begin position="3"/>
        <end position="113"/>
    </location>
</feature>
<dbReference type="InterPro" id="IPR013497">
    <property type="entry name" value="Topo_IA_cen"/>
</dbReference>
<feature type="site" description="Interaction with DNA" evidence="10">
    <location>
        <position position="143"/>
    </location>
</feature>
<dbReference type="SMART" id="SM00437">
    <property type="entry name" value="TOP1Ac"/>
    <property type="match status" value="1"/>
</dbReference>
<dbReference type="CDD" id="cd00186">
    <property type="entry name" value="TOP1Ac"/>
    <property type="match status" value="1"/>
</dbReference>
<evidence type="ECO:0000256" key="10">
    <source>
        <dbReference type="HAMAP-Rule" id="MF_00952"/>
    </source>
</evidence>
<dbReference type="InterPro" id="IPR013824">
    <property type="entry name" value="Topo_IA_cen_sub1"/>
</dbReference>
<dbReference type="HAMAP" id="MF_00952">
    <property type="entry name" value="Topoisom_1_prok"/>
    <property type="match status" value="1"/>
</dbReference>
<evidence type="ECO:0000259" key="11">
    <source>
        <dbReference type="PROSITE" id="PS50880"/>
    </source>
</evidence>
<dbReference type="Gene3D" id="3.30.65.10">
    <property type="entry name" value="Bacterial Topoisomerase I, domain 1"/>
    <property type="match status" value="2"/>
</dbReference>
<dbReference type="PRINTS" id="PR00417">
    <property type="entry name" value="PRTPISMRASEI"/>
</dbReference>
<keyword evidence="3" id="KW-0479">Metal-binding</keyword>
<dbReference type="PANTHER" id="PTHR42785">
    <property type="entry name" value="DNA TOPOISOMERASE, TYPE IA, CORE"/>
    <property type="match status" value="1"/>
</dbReference>
<feature type="domain" description="Topo IA-type catalytic" evidence="12">
    <location>
        <begin position="129"/>
        <end position="559"/>
    </location>
</feature>
<dbReference type="InterPro" id="IPR013825">
    <property type="entry name" value="Topo_IA_cen_sub2"/>
</dbReference>
<reference evidence="13" key="1">
    <citation type="submission" date="2021-05" db="EMBL/GenBank/DDBJ databases">
        <title>Energy efficiency and biological interactions define the core microbiome of deep oligotrophic groundwater.</title>
        <authorList>
            <person name="Mehrshad M."/>
            <person name="Lopez-Fernandez M."/>
            <person name="Bell E."/>
            <person name="Bernier-Latmani R."/>
            <person name="Bertilsson S."/>
            <person name="Dopson M."/>
        </authorList>
    </citation>
    <scope>NUCLEOTIDE SEQUENCE</scope>
    <source>
        <strain evidence="13">Modern_marine.mb.64</strain>
    </source>
</reference>
<dbReference type="SUPFAM" id="SSF56712">
    <property type="entry name" value="Prokaryotic type I DNA topoisomerase"/>
    <property type="match status" value="1"/>
</dbReference>
<dbReference type="GO" id="GO:0005694">
    <property type="term" value="C:chromosome"/>
    <property type="evidence" value="ECO:0007669"/>
    <property type="project" value="InterPro"/>
</dbReference>
<dbReference type="Proteomes" id="UP000777784">
    <property type="component" value="Unassembled WGS sequence"/>
</dbReference>
<dbReference type="PROSITE" id="PS50880">
    <property type="entry name" value="TOPRIM"/>
    <property type="match status" value="1"/>
</dbReference>
<evidence type="ECO:0000259" key="12">
    <source>
        <dbReference type="PROSITE" id="PS52039"/>
    </source>
</evidence>
<feature type="site" description="Interaction with DNA" evidence="10">
    <location>
        <position position="139"/>
    </location>
</feature>
<comment type="similarity">
    <text evidence="2 10">Belongs to the type IA topoisomerase family.</text>
</comment>
<dbReference type="Gene3D" id="1.10.290.10">
    <property type="entry name" value="Topoisomerase I, domain 4"/>
    <property type="match status" value="1"/>
</dbReference>
<dbReference type="InterPro" id="IPR023406">
    <property type="entry name" value="Topo_IA_AS"/>
</dbReference>
<organism evidence="13 14">
    <name type="scientific">Eiseniibacteriota bacterium</name>
    <dbReference type="NCBI Taxonomy" id="2212470"/>
    <lineage>
        <taxon>Bacteria</taxon>
        <taxon>Candidatus Eiseniibacteriota</taxon>
    </lineage>
</organism>
<accession>A0A948RVM1</accession>
<dbReference type="InterPro" id="IPR013498">
    <property type="entry name" value="Topo_IA_Znf"/>
</dbReference>
<dbReference type="InterPro" id="IPR000380">
    <property type="entry name" value="Topo_IA"/>
</dbReference>
<dbReference type="InterPro" id="IPR028612">
    <property type="entry name" value="Topoisom_1_IA"/>
</dbReference>
<keyword evidence="9 10" id="KW-0413">Isomerase</keyword>
<keyword evidence="4" id="KW-0863">Zinc-finger</keyword>
<comment type="catalytic activity">
    <reaction evidence="1 10">
        <text>ATP-independent breakage of single-stranded DNA, followed by passage and rejoining.</text>
        <dbReference type="EC" id="5.6.2.1"/>
    </reaction>
</comment>
<feature type="site" description="Interaction with DNA" evidence="10">
    <location>
        <position position="490"/>
    </location>
</feature>
<dbReference type="InterPro" id="IPR023405">
    <property type="entry name" value="Topo_IA_core_domain"/>
</dbReference>
<proteinExistence type="inferred from homology"/>
<dbReference type="InterPro" id="IPR006171">
    <property type="entry name" value="TOPRIM_dom"/>
</dbReference>
<evidence type="ECO:0000313" key="14">
    <source>
        <dbReference type="Proteomes" id="UP000777784"/>
    </source>
</evidence>
<evidence type="ECO:0000256" key="7">
    <source>
        <dbReference type="ARBA" id="ARBA00023029"/>
    </source>
</evidence>
<dbReference type="NCBIfam" id="TIGR01051">
    <property type="entry name" value="topA_bact"/>
    <property type="match status" value="1"/>
</dbReference>
<dbReference type="Pfam" id="PF01751">
    <property type="entry name" value="Toprim"/>
    <property type="match status" value="1"/>
</dbReference>
<keyword evidence="8 10" id="KW-0238">DNA-binding</keyword>
<dbReference type="InterPro" id="IPR005733">
    <property type="entry name" value="TopoI_bac-type"/>
</dbReference>
<dbReference type="GO" id="GO:0008270">
    <property type="term" value="F:zinc ion binding"/>
    <property type="evidence" value="ECO:0007669"/>
    <property type="project" value="UniProtKB-KW"/>
</dbReference>
<feature type="site" description="Interaction with DNA" evidence="10">
    <location>
        <position position="301"/>
    </location>
</feature>
<feature type="site" description="Interaction with DNA" evidence="10">
    <location>
        <position position="148"/>
    </location>
</feature>
<dbReference type="SUPFAM" id="SSF57783">
    <property type="entry name" value="Zinc beta-ribbon"/>
    <property type="match status" value="2"/>
</dbReference>
<dbReference type="CDD" id="cd03363">
    <property type="entry name" value="TOPRIM_TopoIA_TopoI"/>
    <property type="match status" value="1"/>
</dbReference>
<dbReference type="Gene3D" id="1.10.460.10">
    <property type="entry name" value="Topoisomerase I, domain 2"/>
    <property type="match status" value="1"/>
</dbReference>
<feature type="region of interest" description="Interaction with DNA" evidence="10">
    <location>
        <begin position="163"/>
        <end position="168"/>
    </location>
</feature>
<dbReference type="InterPro" id="IPR034149">
    <property type="entry name" value="TOPRIM_TopoI"/>
</dbReference>
<evidence type="ECO:0000256" key="4">
    <source>
        <dbReference type="ARBA" id="ARBA00022771"/>
    </source>
</evidence>
<evidence type="ECO:0000256" key="5">
    <source>
        <dbReference type="ARBA" id="ARBA00022833"/>
    </source>
</evidence>
<feature type="site" description="Interaction with DNA" evidence="10">
    <location>
        <position position="155"/>
    </location>
</feature>
<dbReference type="GO" id="GO:0003677">
    <property type="term" value="F:DNA binding"/>
    <property type="evidence" value="ECO:0007669"/>
    <property type="project" value="UniProtKB-KW"/>
</dbReference>
<dbReference type="PANTHER" id="PTHR42785:SF1">
    <property type="entry name" value="DNA TOPOISOMERASE"/>
    <property type="match status" value="1"/>
</dbReference>
<evidence type="ECO:0000256" key="2">
    <source>
        <dbReference type="ARBA" id="ARBA00009446"/>
    </source>
</evidence>
<keyword evidence="5" id="KW-0862">Zinc</keyword>
<name>A0A948RVM1_UNCEI</name>
<dbReference type="PROSITE" id="PS00396">
    <property type="entry name" value="TOPO_IA_1"/>
    <property type="match status" value="1"/>
</dbReference>
<evidence type="ECO:0000313" key="13">
    <source>
        <dbReference type="EMBL" id="MBU2690302.1"/>
    </source>
</evidence>
<feature type="site" description="Interaction with DNA" evidence="10">
    <location>
        <position position="33"/>
    </location>
</feature>
<feature type="site" description="Interaction with DNA" evidence="10">
    <location>
        <position position="140"/>
    </location>
</feature>
<dbReference type="GO" id="GO:0003917">
    <property type="term" value="F:DNA topoisomerase type I (single strand cut, ATP-independent) activity"/>
    <property type="evidence" value="ECO:0007669"/>
    <property type="project" value="UniProtKB-UniRule"/>
</dbReference>
<dbReference type="Pfam" id="PF01396">
    <property type="entry name" value="Zn_ribbon_Top1"/>
    <property type="match status" value="3"/>
</dbReference>
<comment type="function">
    <text evidence="10">Releases the supercoiling and torsional tension of DNA, which is introduced during the DNA replication and transcription, by transiently cleaving and rejoining one strand of the DNA duplex. Introduces a single-strand break via transesterification at a target site in duplex DNA. The scissile phosphodiester is attacked by the catalytic tyrosine of the enzyme, resulting in the formation of a DNA-(5'-phosphotyrosyl)-enzyme intermediate and the expulsion of a 3'-OH DNA strand. The free DNA strand then undergoes passage around the unbroken strand, thus removing DNA supercoils. Finally, in the religation step, the DNA 3'-OH attacks the covalent intermediate to expel the active-site tyrosine and restore the DNA phosphodiester backbone.</text>
</comment>
<dbReference type="AlphaFoldDB" id="A0A948RVM1"/>
<dbReference type="EC" id="5.6.2.1" evidence="10"/>
<dbReference type="InterPro" id="IPR013826">
    <property type="entry name" value="Topo_IA_cen_sub3"/>
</dbReference>
<evidence type="ECO:0000256" key="9">
    <source>
        <dbReference type="ARBA" id="ARBA00023235"/>
    </source>
</evidence>
<evidence type="ECO:0000256" key="3">
    <source>
        <dbReference type="ARBA" id="ARBA00022723"/>
    </source>
</evidence>